<feature type="transmembrane region" description="Helical" evidence="4">
    <location>
        <begin position="28"/>
        <end position="45"/>
    </location>
</feature>
<dbReference type="PANTHER" id="PTHR11361:SF99">
    <property type="entry name" value="DNA MISMATCH REPAIR PROTEIN"/>
    <property type="match status" value="1"/>
</dbReference>
<accession>A0AAX1N2R7</accession>
<dbReference type="SUPFAM" id="SSF52540">
    <property type="entry name" value="P-loop containing nucleoside triphosphate hydrolases"/>
    <property type="match status" value="1"/>
</dbReference>
<dbReference type="GO" id="GO:0006298">
    <property type="term" value="P:mismatch repair"/>
    <property type="evidence" value="ECO:0007669"/>
    <property type="project" value="InterPro"/>
</dbReference>
<sequence>MSLHYQEEINKLNQFISSLEKKSNQYSFLRLIYVVASIGLSFLFYNYLSDFLWISILVEFLGFAVVVRLHQKILSRLSEYKVKYQLIENELNTIKGEANIYSNGEEFINPQHHFANDLDIFGEFGLFHFINRAKTRLGKTKLASFFQEVADVKFDKILERREAVNELSDKKEFSNQFQYLLFDNENEKGFKPVNTDEISKFELKNEKIYLYYSYLVPVLWCVVVYGLVTTQEWVGSLGIGLVIANFFVMSKVGKGVAAFMELISNSSETLEKLSQLIKLIGEASFTSKLFQSEVAKIGNGETFLKPLKDLSYMIQQLDIRRNLVGLVMLYAFFPFDIRLVKNIRNWFNQYPQLFDDLYDVIGQLEAINSLAILQRNKPEWVEAEYTDKEYVFEGLEMGHPLIFEGISGTQNEGVANSYHLQNDNRVSIITGSNMSGKSTFLRVAGINLVLSYIGSVVCAKQFSVGKPVKLITSMRISDNLRLSESTFKAELERIKLIVEAINSNQRYLFLVDEMLRGTNSVDKLKGSFALLEKLKENRDAYILVATHDLQLSEFESDNSEMTKNYHFDFDYHQGGFEFDYKIKSGVCEKFNASLLMKELGLNT</sequence>
<dbReference type="PANTHER" id="PTHR11361">
    <property type="entry name" value="DNA MISMATCH REPAIR PROTEIN MUTS FAMILY MEMBER"/>
    <property type="match status" value="1"/>
</dbReference>
<dbReference type="GO" id="GO:0005829">
    <property type="term" value="C:cytosol"/>
    <property type="evidence" value="ECO:0007669"/>
    <property type="project" value="TreeGrafter"/>
</dbReference>
<feature type="transmembrane region" description="Helical" evidence="4">
    <location>
        <begin position="323"/>
        <end position="340"/>
    </location>
</feature>
<evidence type="ECO:0000313" key="7">
    <source>
        <dbReference type="Proteomes" id="UP000678679"/>
    </source>
</evidence>
<evidence type="ECO:0000259" key="5">
    <source>
        <dbReference type="SMART" id="SM00534"/>
    </source>
</evidence>
<dbReference type="Proteomes" id="UP000678679">
    <property type="component" value="Chromosome 1"/>
</dbReference>
<keyword evidence="4" id="KW-1133">Transmembrane helix</keyword>
<dbReference type="InterPro" id="IPR000432">
    <property type="entry name" value="DNA_mismatch_repair_MutS_C"/>
</dbReference>
<dbReference type="EMBL" id="CP076132">
    <property type="protein sequence ID" value="QWG00671.1"/>
    <property type="molecule type" value="Genomic_DNA"/>
</dbReference>
<protein>
    <recommendedName>
        <fullName evidence="5">DNA mismatch repair proteins mutS family domain-containing protein</fullName>
    </recommendedName>
</protein>
<dbReference type="InterPro" id="IPR045076">
    <property type="entry name" value="MutS"/>
</dbReference>
<evidence type="ECO:0000256" key="1">
    <source>
        <dbReference type="ARBA" id="ARBA00022741"/>
    </source>
</evidence>
<dbReference type="GO" id="GO:0140664">
    <property type="term" value="F:ATP-dependent DNA damage sensor activity"/>
    <property type="evidence" value="ECO:0007669"/>
    <property type="project" value="InterPro"/>
</dbReference>
<evidence type="ECO:0000256" key="2">
    <source>
        <dbReference type="ARBA" id="ARBA00022840"/>
    </source>
</evidence>
<keyword evidence="3" id="KW-0238">DNA-binding</keyword>
<dbReference type="GO" id="GO:0005524">
    <property type="term" value="F:ATP binding"/>
    <property type="evidence" value="ECO:0007669"/>
    <property type="project" value="UniProtKB-KW"/>
</dbReference>
<feature type="domain" description="DNA mismatch repair proteins mutS family" evidence="5">
    <location>
        <begin position="424"/>
        <end position="600"/>
    </location>
</feature>
<keyword evidence="2" id="KW-0067">ATP-binding</keyword>
<feature type="transmembrane region" description="Helical" evidence="4">
    <location>
        <begin position="233"/>
        <end position="250"/>
    </location>
</feature>
<reference evidence="6 7" key="1">
    <citation type="submission" date="2021-05" db="EMBL/GenBank/DDBJ databases">
        <title>Comparative genomic studies on the polysaccharide-degrading batcterial strains of the Flammeovirga genus.</title>
        <authorList>
            <person name="Zewei F."/>
            <person name="Zheng Z."/>
            <person name="Yu L."/>
            <person name="Ruyue G."/>
            <person name="Yanhong M."/>
            <person name="Yuanyuan C."/>
            <person name="Jingyan G."/>
            <person name="Wenjun H."/>
        </authorList>
    </citation>
    <scope>NUCLEOTIDE SEQUENCE [LARGE SCALE GENOMIC DNA]</scope>
    <source>
        <strain evidence="6 7">NBRC:100898</strain>
    </source>
</reference>
<dbReference type="AlphaFoldDB" id="A0AAX1N2R7"/>
<name>A0AAX1N2R7_9BACT</name>
<feature type="transmembrane region" description="Helical" evidence="4">
    <location>
        <begin position="208"/>
        <end position="227"/>
    </location>
</feature>
<proteinExistence type="predicted"/>
<keyword evidence="7" id="KW-1185">Reference proteome</keyword>
<dbReference type="RefSeq" id="WP_169666184.1">
    <property type="nucleotide sequence ID" value="NZ_CP076132.1"/>
</dbReference>
<evidence type="ECO:0000313" key="6">
    <source>
        <dbReference type="EMBL" id="QWG00671.1"/>
    </source>
</evidence>
<keyword evidence="1" id="KW-0547">Nucleotide-binding</keyword>
<keyword evidence="4" id="KW-0472">Membrane</keyword>
<dbReference type="GO" id="GO:0030983">
    <property type="term" value="F:mismatched DNA binding"/>
    <property type="evidence" value="ECO:0007669"/>
    <property type="project" value="InterPro"/>
</dbReference>
<organism evidence="6 7">
    <name type="scientific">Flammeovirga yaeyamensis</name>
    <dbReference type="NCBI Taxonomy" id="367791"/>
    <lineage>
        <taxon>Bacteria</taxon>
        <taxon>Pseudomonadati</taxon>
        <taxon>Bacteroidota</taxon>
        <taxon>Cytophagia</taxon>
        <taxon>Cytophagales</taxon>
        <taxon>Flammeovirgaceae</taxon>
        <taxon>Flammeovirga</taxon>
    </lineage>
</organism>
<dbReference type="Gene3D" id="3.40.50.300">
    <property type="entry name" value="P-loop containing nucleotide triphosphate hydrolases"/>
    <property type="match status" value="1"/>
</dbReference>
<evidence type="ECO:0000256" key="4">
    <source>
        <dbReference type="SAM" id="Phobius"/>
    </source>
</evidence>
<dbReference type="Pfam" id="PF00488">
    <property type="entry name" value="MutS_V"/>
    <property type="match status" value="1"/>
</dbReference>
<gene>
    <name evidence="6" type="ORF">KMW28_13525</name>
</gene>
<feature type="transmembrane region" description="Helical" evidence="4">
    <location>
        <begin position="51"/>
        <end position="69"/>
    </location>
</feature>
<dbReference type="SMART" id="SM00534">
    <property type="entry name" value="MUTSac"/>
    <property type="match status" value="1"/>
</dbReference>
<dbReference type="KEGG" id="fya:KMW28_13525"/>
<dbReference type="InterPro" id="IPR027417">
    <property type="entry name" value="P-loop_NTPase"/>
</dbReference>
<keyword evidence="4" id="KW-0812">Transmembrane</keyword>
<evidence type="ECO:0000256" key="3">
    <source>
        <dbReference type="ARBA" id="ARBA00023125"/>
    </source>
</evidence>